<dbReference type="InterPro" id="IPR000477">
    <property type="entry name" value="RT_dom"/>
</dbReference>
<sequence>MGIISRMAVRLNMSEPLLVSHLNGGARKYKLFFIPKKRGGKRAIAQPSKEIKFLQRVFLSAVHLPTSNFVYSYKQGKNIFQNASLHKGNKYFLKLDFDNFFNSITPRIFWEQWKLAFPEQNYLNAVDKICLEQLLFWQPSAYKSDLVLSVGAPSSPAISNFCLLSFDNEIHSYCYQRGITFSRYADDLTFSTNEPNVLYEVLPFVQELLTQKFNGAIRLNPSKTVFTSKKHLCKVTGLIITPEGKISIGRNNKRYIKHLTFEYLQGRLEEEDVMKLKGFLSFAKSIEPSFIHSLQKKYSPVLLSKLGI</sequence>
<accession>A0A6I3SD69</accession>
<dbReference type="GO" id="GO:0051607">
    <property type="term" value="P:defense response to virus"/>
    <property type="evidence" value="ECO:0007669"/>
    <property type="project" value="UniProtKB-KW"/>
</dbReference>
<comment type="caution">
    <text evidence="11">The sequence shown here is derived from an EMBL/GenBank/DDBJ whole genome shotgun (WGS) entry which is preliminary data.</text>
</comment>
<dbReference type="AlphaFoldDB" id="A0A6I3SD69"/>
<evidence type="ECO:0000256" key="3">
    <source>
        <dbReference type="ARBA" id="ARBA00022695"/>
    </source>
</evidence>
<protein>
    <recommendedName>
        <fullName evidence="1">RNA-directed DNA polymerase</fullName>
        <ecNumber evidence="1">2.7.7.49</ecNumber>
    </recommendedName>
</protein>
<evidence type="ECO:0000256" key="6">
    <source>
        <dbReference type="ARBA" id="ARBA00022918"/>
    </source>
</evidence>
<dbReference type="Pfam" id="PF00078">
    <property type="entry name" value="RVT_1"/>
    <property type="match status" value="1"/>
</dbReference>
<dbReference type="InterPro" id="IPR000123">
    <property type="entry name" value="Reverse_transcriptase_msDNA"/>
</dbReference>
<evidence type="ECO:0000256" key="8">
    <source>
        <dbReference type="ARBA" id="ARBA00034120"/>
    </source>
</evidence>
<evidence type="ECO:0000256" key="7">
    <source>
        <dbReference type="ARBA" id="ARBA00023118"/>
    </source>
</evidence>
<evidence type="ECO:0000256" key="2">
    <source>
        <dbReference type="ARBA" id="ARBA00022679"/>
    </source>
</evidence>
<dbReference type="GO" id="GO:0046872">
    <property type="term" value="F:metal ion binding"/>
    <property type="evidence" value="ECO:0007669"/>
    <property type="project" value="UniProtKB-KW"/>
</dbReference>
<feature type="domain" description="Reverse transcriptase" evidence="10">
    <location>
        <begin position="15"/>
        <end position="240"/>
    </location>
</feature>
<evidence type="ECO:0000313" key="11">
    <source>
        <dbReference type="EMBL" id="MTU44213.1"/>
    </source>
</evidence>
<evidence type="ECO:0000256" key="9">
    <source>
        <dbReference type="ARBA" id="ARBA00048173"/>
    </source>
</evidence>
<evidence type="ECO:0000256" key="5">
    <source>
        <dbReference type="ARBA" id="ARBA00022842"/>
    </source>
</evidence>
<keyword evidence="5" id="KW-0460">Magnesium</keyword>
<reference evidence="11 12" key="1">
    <citation type="journal article" date="2019" name="Nat. Med.">
        <title>A library of human gut bacterial isolates paired with longitudinal multiomics data enables mechanistic microbiome research.</title>
        <authorList>
            <person name="Poyet M."/>
            <person name="Groussin M."/>
            <person name="Gibbons S.M."/>
            <person name="Avila-Pacheco J."/>
            <person name="Jiang X."/>
            <person name="Kearney S.M."/>
            <person name="Perrotta A.R."/>
            <person name="Berdy B."/>
            <person name="Zhao S."/>
            <person name="Lieberman T.D."/>
            <person name="Swanson P.K."/>
            <person name="Smith M."/>
            <person name="Roesemann S."/>
            <person name="Alexander J.E."/>
            <person name="Rich S.A."/>
            <person name="Livny J."/>
            <person name="Vlamakis H."/>
            <person name="Clish C."/>
            <person name="Bullock K."/>
            <person name="Deik A."/>
            <person name="Scott J."/>
            <person name="Pierce K.A."/>
            <person name="Xavier R.J."/>
            <person name="Alm E.J."/>
        </authorList>
    </citation>
    <scope>NUCLEOTIDE SEQUENCE [LARGE SCALE GENOMIC DNA]</scope>
    <source>
        <strain evidence="11 12">BIOML-A2</strain>
    </source>
</reference>
<dbReference type="PROSITE" id="PS50878">
    <property type="entry name" value="RT_POL"/>
    <property type="match status" value="1"/>
</dbReference>
<evidence type="ECO:0000259" key="10">
    <source>
        <dbReference type="PROSITE" id="PS50878"/>
    </source>
</evidence>
<keyword evidence="2" id="KW-0808">Transferase</keyword>
<dbReference type="GO" id="GO:0003723">
    <property type="term" value="F:RNA binding"/>
    <property type="evidence" value="ECO:0007669"/>
    <property type="project" value="InterPro"/>
</dbReference>
<evidence type="ECO:0000313" key="12">
    <source>
        <dbReference type="Proteomes" id="UP000462362"/>
    </source>
</evidence>
<dbReference type="GeneID" id="43349956"/>
<dbReference type="EMBL" id="WNCL01000054">
    <property type="protein sequence ID" value="MTU44213.1"/>
    <property type="molecule type" value="Genomic_DNA"/>
</dbReference>
<keyword evidence="6 11" id="KW-0695">RNA-directed DNA polymerase</keyword>
<evidence type="ECO:0000256" key="1">
    <source>
        <dbReference type="ARBA" id="ARBA00012493"/>
    </source>
</evidence>
<comment type="similarity">
    <text evidence="8">Belongs to the bacterial reverse transcriptase family.</text>
</comment>
<dbReference type="RefSeq" id="WP_040603716.1">
    <property type="nucleotide sequence ID" value="NZ_CATXDL010000002.1"/>
</dbReference>
<comment type="catalytic activity">
    <reaction evidence="9">
        <text>DNA(n) + a 2'-deoxyribonucleoside 5'-triphosphate = DNA(n+1) + diphosphate</text>
        <dbReference type="Rhea" id="RHEA:22508"/>
        <dbReference type="Rhea" id="RHEA-COMP:17339"/>
        <dbReference type="Rhea" id="RHEA-COMP:17340"/>
        <dbReference type="ChEBI" id="CHEBI:33019"/>
        <dbReference type="ChEBI" id="CHEBI:61560"/>
        <dbReference type="ChEBI" id="CHEBI:173112"/>
        <dbReference type="EC" id="2.7.7.49"/>
    </reaction>
</comment>
<dbReference type="Proteomes" id="UP000462362">
    <property type="component" value="Unassembled WGS sequence"/>
</dbReference>
<gene>
    <name evidence="11" type="ORF">GMD42_11505</name>
</gene>
<dbReference type="PANTHER" id="PTHR34047">
    <property type="entry name" value="NUCLEAR INTRON MATURASE 1, MITOCHONDRIAL-RELATED"/>
    <property type="match status" value="1"/>
</dbReference>
<dbReference type="EC" id="2.7.7.49" evidence="1"/>
<dbReference type="SUPFAM" id="SSF56672">
    <property type="entry name" value="DNA/RNA polymerases"/>
    <property type="match status" value="1"/>
</dbReference>
<dbReference type="PRINTS" id="PR00866">
    <property type="entry name" value="RNADNAPOLMS"/>
</dbReference>
<keyword evidence="4" id="KW-0479">Metal-binding</keyword>
<dbReference type="InterPro" id="IPR051083">
    <property type="entry name" value="GrpII_Intron_Splice-Mob/Def"/>
</dbReference>
<name>A0A6I3SD69_9BURK</name>
<dbReference type="CDD" id="cd03487">
    <property type="entry name" value="RT_Bac_retron_II"/>
    <property type="match status" value="1"/>
</dbReference>
<dbReference type="NCBIfam" id="NF038233">
    <property type="entry name" value="retron_St85_RT"/>
    <property type="match status" value="1"/>
</dbReference>
<proteinExistence type="inferred from homology"/>
<keyword evidence="7" id="KW-0051">Antiviral defense</keyword>
<evidence type="ECO:0000256" key="4">
    <source>
        <dbReference type="ARBA" id="ARBA00022723"/>
    </source>
</evidence>
<dbReference type="PANTHER" id="PTHR34047:SF7">
    <property type="entry name" value="RNA-DIRECTED DNA POLYMERASE"/>
    <property type="match status" value="1"/>
</dbReference>
<organism evidence="11 12">
    <name type="scientific">Parasutterella excrementihominis</name>
    <dbReference type="NCBI Taxonomy" id="487175"/>
    <lineage>
        <taxon>Bacteria</taxon>
        <taxon>Pseudomonadati</taxon>
        <taxon>Pseudomonadota</taxon>
        <taxon>Betaproteobacteria</taxon>
        <taxon>Burkholderiales</taxon>
        <taxon>Sutterellaceae</taxon>
        <taxon>Parasutterella</taxon>
    </lineage>
</organism>
<dbReference type="InterPro" id="IPR043502">
    <property type="entry name" value="DNA/RNA_pol_sf"/>
</dbReference>
<keyword evidence="3" id="KW-0548">Nucleotidyltransferase</keyword>
<dbReference type="GO" id="GO:0003964">
    <property type="term" value="F:RNA-directed DNA polymerase activity"/>
    <property type="evidence" value="ECO:0007669"/>
    <property type="project" value="UniProtKB-KW"/>
</dbReference>